<comment type="caution">
    <text evidence="1">The sequence shown here is derived from an EMBL/GenBank/DDBJ whole genome shotgun (WGS) entry which is preliminary data.</text>
</comment>
<dbReference type="RefSeq" id="WP_027228594.1">
    <property type="nucleotide sequence ID" value="NZ_CP017601.1"/>
</dbReference>
<protein>
    <submittedName>
        <fullName evidence="1">Acyltransferase</fullName>
    </submittedName>
</protein>
<dbReference type="EMBL" id="PQWY01000001">
    <property type="protein sequence ID" value="PPK33923.1"/>
    <property type="molecule type" value="Genomic_DNA"/>
</dbReference>
<evidence type="ECO:0000313" key="1">
    <source>
        <dbReference type="EMBL" id="PPK33923.1"/>
    </source>
</evidence>
<dbReference type="GO" id="GO:0016747">
    <property type="term" value="F:acyltransferase activity, transferring groups other than amino-acyl groups"/>
    <property type="evidence" value="ECO:0007669"/>
    <property type="project" value="InterPro"/>
</dbReference>
<dbReference type="AlphaFoldDB" id="A0A2S6F8Z0"/>
<dbReference type="PANTHER" id="PTHR23028:SF53">
    <property type="entry name" value="ACYL_TRANSF_3 DOMAIN-CONTAINING PROTEIN"/>
    <property type="match status" value="1"/>
</dbReference>
<dbReference type="Pfam" id="PF01757">
    <property type="entry name" value="Acyl_transf_3"/>
    <property type="match status" value="1"/>
</dbReference>
<dbReference type="OrthoDB" id="9767863at2"/>
<dbReference type="InterPro" id="IPR002656">
    <property type="entry name" value="Acyl_transf_3_dom"/>
</dbReference>
<reference evidence="1 2" key="1">
    <citation type="submission" date="2018-02" db="EMBL/GenBank/DDBJ databases">
        <title>Draft genome sequences of four Legionella pneumophila clinical strains isolated in Ontario.</title>
        <authorList>
            <person name="Fortuna A."/>
            <person name="Ramnarine R."/>
            <person name="Li A."/>
            <person name="Frantz C."/>
            <person name="Mallo G."/>
        </authorList>
    </citation>
    <scope>NUCLEOTIDE SEQUENCE [LARGE SCALE GENOMIC DNA]</scope>
    <source>
        <strain evidence="1 2">LG61</strain>
    </source>
</reference>
<dbReference type="Proteomes" id="UP000239239">
    <property type="component" value="Unassembled WGS sequence"/>
</dbReference>
<keyword evidence="1" id="KW-0808">Transferase</keyword>
<gene>
    <name evidence="1" type="ORF">C3928_00080</name>
</gene>
<sequence length="379" mass="45017">MKINATQYVQQCVKPLQRIEALSEDRFLGIDLLRCLLALGVLLWHYQFFAHNSGIQFIKHQQPLYSILDIFYSHGWQYRVQTFWCISGFILFWKYGEGIANKLISGKKFFIGRFSRIYPLHLVTLFLVAFFNWIYFYNNHYYFTYQNNDLGNFLLHFFLASSWVGKGAHSFNGPVWSLSAEIPVYFIFFIFVRFLGLKASVNYFFIGFYLLAKLANFSFPIIDCVGYFYSGGLFAIYLQQFEKQNRNKFLSIYFVYILAIVLTGMHLLKLKQLTPVKYLLLINMMLVCFYYLSRIIKAWPRVQNLIKTMSHLTFSSYLIHFPIQIILTLFFGWLNLAIPFYSISFLTLFIAITWGVSYLSYHYFEKPLRVLIRNKFKYS</sequence>
<organism evidence="1 2">
    <name type="scientific">Legionella pneumophila</name>
    <dbReference type="NCBI Taxonomy" id="446"/>
    <lineage>
        <taxon>Bacteria</taxon>
        <taxon>Pseudomonadati</taxon>
        <taxon>Pseudomonadota</taxon>
        <taxon>Gammaproteobacteria</taxon>
        <taxon>Legionellales</taxon>
        <taxon>Legionellaceae</taxon>
        <taxon>Legionella</taxon>
    </lineage>
</organism>
<keyword evidence="1" id="KW-0012">Acyltransferase</keyword>
<accession>A0A2S6F8Z0</accession>
<dbReference type="GO" id="GO:0009103">
    <property type="term" value="P:lipopolysaccharide biosynthetic process"/>
    <property type="evidence" value="ECO:0007669"/>
    <property type="project" value="TreeGrafter"/>
</dbReference>
<evidence type="ECO:0000313" key="2">
    <source>
        <dbReference type="Proteomes" id="UP000239239"/>
    </source>
</evidence>
<name>A0A2S6F8Z0_LEGPN</name>
<proteinExistence type="predicted"/>
<dbReference type="PANTHER" id="PTHR23028">
    <property type="entry name" value="ACETYLTRANSFERASE"/>
    <property type="match status" value="1"/>
</dbReference>
<dbReference type="InterPro" id="IPR050879">
    <property type="entry name" value="Acyltransferase_3"/>
</dbReference>
<dbReference type="GO" id="GO:0016020">
    <property type="term" value="C:membrane"/>
    <property type="evidence" value="ECO:0007669"/>
    <property type="project" value="TreeGrafter"/>
</dbReference>